<proteinExistence type="predicted"/>
<accession>A0A975ZN75</accession>
<evidence type="ECO:0000313" key="1">
    <source>
        <dbReference type="EMBL" id="SEJ38972.1"/>
    </source>
</evidence>
<protein>
    <submittedName>
        <fullName evidence="1">Uncharacterized protein</fullName>
    </submittedName>
</protein>
<dbReference type="Proteomes" id="UP000182932">
    <property type="component" value="Unassembled WGS sequence"/>
</dbReference>
<gene>
    <name evidence="1" type="ORF">SAMN04487940_105193</name>
</gene>
<keyword evidence="2" id="KW-1185">Reference proteome</keyword>
<organism evidence="1 2">
    <name type="scientific">Marinovum algicola</name>
    <dbReference type="NCBI Taxonomy" id="42444"/>
    <lineage>
        <taxon>Bacteria</taxon>
        <taxon>Pseudomonadati</taxon>
        <taxon>Pseudomonadota</taxon>
        <taxon>Alphaproteobacteria</taxon>
        <taxon>Rhodobacterales</taxon>
        <taxon>Roseobacteraceae</taxon>
        <taxon>Marinovum</taxon>
    </lineage>
</organism>
<reference evidence="1 2" key="1">
    <citation type="submission" date="2016-10" db="EMBL/GenBank/DDBJ databases">
        <authorList>
            <person name="Varghese N."/>
            <person name="Submissions S."/>
        </authorList>
    </citation>
    <scope>NUCLEOTIDE SEQUENCE [LARGE SCALE GENOMIC DNA]</scope>
    <source>
        <strain evidence="1 2">FF3</strain>
    </source>
</reference>
<comment type="caution">
    <text evidence="1">The sequence shown here is derived from an EMBL/GenBank/DDBJ whole genome shotgun (WGS) entry which is preliminary data.</text>
</comment>
<name>A0A975ZN75_9RHOB</name>
<evidence type="ECO:0000313" key="2">
    <source>
        <dbReference type="Proteomes" id="UP000182932"/>
    </source>
</evidence>
<dbReference type="EMBL" id="FNYY01000005">
    <property type="protein sequence ID" value="SEJ38972.1"/>
    <property type="molecule type" value="Genomic_DNA"/>
</dbReference>
<sequence length="12" mass="1242">MPATPKPMPGSK</sequence>